<keyword evidence="2" id="KW-1133">Transmembrane helix</keyword>
<comment type="caution">
    <text evidence="5">The sequence shown here is derived from an EMBL/GenBank/DDBJ whole genome shotgun (WGS) entry which is preliminary data.</text>
</comment>
<feature type="transmembrane region" description="Helical" evidence="2">
    <location>
        <begin position="792"/>
        <end position="812"/>
    </location>
</feature>
<feature type="region of interest" description="Disordered" evidence="1">
    <location>
        <begin position="1"/>
        <end position="40"/>
    </location>
</feature>
<name>A0A9P7MF41_9HYPO</name>
<feature type="transmembrane region" description="Helical" evidence="2">
    <location>
        <begin position="873"/>
        <end position="891"/>
    </location>
</feature>
<dbReference type="OrthoDB" id="38531at2759"/>
<dbReference type="Pfam" id="PF13632">
    <property type="entry name" value="Glyco_trans_2_3"/>
    <property type="match status" value="1"/>
</dbReference>
<reference evidence="5 6" key="1">
    <citation type="journal article" date="2020" name="bioRxiv">
        <title>Whole genome comparisons of ergot fungi reveals the divergence and evolution of species within the genus Claviceps are the result of varying mechanisms driving genome evolution and host range expansion.</title>
        <authorList>
            <person name="Wyka S.A."/>
            <person name="Mondo S.J."/>
            <person name="Liu M."/>
            <person name="Dettman J."/>
            <person name="Nalam V."/>
            <person name="Broders K.D."/>
        </authorList>
    </citation>
    <scope>NUCLEOTIDE SEQUENCE [LARGE SCALE GENOMIC DNA]</scope>
    <source>
        <strain evidence="5 6">CCC 1485</strain>
    </source>
</reference>
<protein>
    <recommendedName>
        <fullName evidence="7">Glycosyltransferase 2-like domain-containing protein</fullName>
    </recommendedName>
</protein>
<dbReference type="PANTHER" id="PTHR35408">
    <property type="entry name" value="CHROMOSOME 15, WHOLE GENOME SHOTGUN SEQUENCE"/>
    <property type="match status" value="1"/>
</dbReference>
<feature type="compositionally biased region" description="Polar residues" evidence="1">
    <location>
        <begin position="20"/>
        <end position="37"/>
    </location>
</feature>
<keyword evidence="6" id="KW-1185">Reference proteome</keyword>
<evidence type="ECO:0000256" key="2">
    <source>
        <dbReference type="SAM" id="Phobius"/>
    </source>
</evidence>
<dbReference type="InterPro" id="IPR001173">
    <property type="entry name" value="Glyco_trans_2-like"/>
</dbReference>
<gene>
    <name evidence="5" type="ORF">E4U60_000218</name>
</gene>
<dbReference type="Proteomes" id="UP000706124">
    <property type="component" value="Unassembled WGS sequence"/>
</dbReference>
<dbReference type="Pfam" id="PF25550">
    <property type="entry name" value="DUF7928"/>
    <property type="match status" value="1"/>
</dbReference>
<dbReference type="Gene3D" id="3.90.550.10">
    <property type="entry name" value="Spore Coat Polysaccharide Biosynthesis Protein SpsA, Chain A"/>
    <property type="match status" value="1"/>
</dbReference>
<feature type="transmembrane region" description="Helical" evidence="2">
    <location>
        <begin position="268"/>
        <end position="288"/>
    </location>
</feature>
<evidence type="ECO:0000259" key="3">
    <source>
        <dbReference type="Pfam" id="PF13632"/>
    </source>
</evidence>
<feature type="domain" description="Glycosyltransferase 2-like" evidence="3">
    <location>
        <begin position="520"/>
        <end position="727"/>
    </location>
</feature>
<evidence type="ECO:0000259" key="4">
    <source>
        <dbReference type="Pfam" id="PF25550"/>
    </source>
</evidence>
<evidence type="ECO:0000256" key="1">
    <source>
        <dbReference type="SAM" id="MobiDB-lite"/>
    </source>
</evidence>
<organism evidence="5 6">
    <name type="scientific">Claviceps pazoutovae</name>
    <dbReference type="NCBI Taxonomy" id="1649127"/>
    <lineage>
        <taxon>Eukaryota</taxon>
        <taxon>Fungi</taxon>
        <taxon>Dikarya</taxon>
        <taxon>Ascomycota</taxon>
        <taxon>Pezizomycotina</taxon>
        <taxon>Sordariomycetes</taxon>
        <taxon>Hypocreomycetidae</taxon>
        <taxon>Hypocreales</taxon>
        <taxon>Clavicipitaceae</taxon>
        <taxon>Claviceps</taxon>
    </lineage>
</organism>
<dbReference type="EMBL" id="SRPO01000103">
    <property type="protein sequence ID" value="KAG5941108.1"/>
    <property type="molecule type" value="Genomic_DNA"/>
</dbReference>
<evidence type="ECO:0000313" key="5">
    <source>
        <dbReference type="EMBL" id="KAG5941108.1"/>
    </source>
</evidence>
<dbReference type="AlphaFoldDB" id="A0A9P7MF41"/>
<sequence length="900" mass="101457">MAFPPSSYTARQEPIRRDTVCTTASARSSESQATGSGHHTHYNDEFRYKTMVTYLHSRLAANGWLPPESLMTGHDCSGVLLKQSRGNYITVPNPLHPNLLGIVVRLNLNVATTMRPQMLDGILDSLIPGQMDLKFHDGSQIQILESMAFAQPATVRKFQYACIFRQERIILVWHNDLGNILPQATIIEEKLLSLVWGEGKLPTNLTSARRASSLIPSDVSTIMGTVTPGKGMSSPGHLTPIVTSEEVMEDTVMDRPESVARPVLRSSAFFVGMAVCLSLCLLIGIYLGKLITQCLLDNNWKWMALAIPIPALMCVSLFFFQIVFTDIFQMIGPIGGVSTNSRFFSAHKPCLRRAYADGFTPPKITIQMPVYKEGMDTVIIPTIRSLQTAISHYESHGGSANIFINDDGLRAGLDEEQMQQRREFYADNRIGWVARPKHNGEEGYVRKGKFKKASNMNFALNISQKVEAYMQARADARLAGKETDMITEEEEEAMYHEVLQQTLKENPLAWADGDIRLGEIILLVDSDTRVPEDCLLYGAAEMFLSPEAAIVQHSTGVMQITRDYFENGITYFTNLIYTAIRFSISSGETAPFVGHNAFLRWPAVQDVGIPEEDGFVPFWSESHVSEDFDIALRLQMAGNIIRIADYHDNAFKEGVSLTIYDEINRWQKYGYGVNEMIFHPIHRWYKGPFTSLFYTYITSNIMLSSKISILAYMCSYYALGSALFLTTLNYFLVGWFRDDLAPVYLTSWDVFLSLVVVFNAAGPFALAVVRYRTGEKSLLKALIENLKWTPMMTVFFGGISYHINMALLAHFLHIDMQWGSTSKEKEDSNFFQEMPRIFKTFKWMYLLLTLLVGIMVYLGAFAPDDWAIRDFTVIVPMGMTVGFHVLSPLVLNPSLMIFAY</sequence>
<feature type="compositionally biased region" description="Polar residues" evidence="1">
    <location>
        <begin position="1"/>
        <end position="10"/>
    </location>
</feature>
<dbReference type="SUPFAM" id="SSF53448">
    <property type="entry name" value="Nucleotide-diphospho-sugar transferases"/>
    <property type="match status" value="1"/>
</dbReference>
<evidence type="ECO:0000313" key="6">
    <source>
        <dbReference type="Proteomes" id="UP000706124"/>
    </source>
</evidence>
<feature type="transmembrane region" description="Helical" evidence="2">
    <location>
        <begin position="751"/>
        <end position="771"/>
    </location>
</feature>
<keyword evidence="2" id="KW-0812">Transmembrane</keyword>
<dbReference type="InterPro" id="IPR029044">
    <property type="entry name" value="Nucleotide-diphossugar_trans"/>
</dbReference>
<accession>A0A9P7MF41</accession>
<evidence type="ECO:0008006" key="7">
    <source>
        <dbReference type="Google" id="ProtNLM"/>
    </source>
</evidence>
<feature type="transmembrane region" description="Helical" evidence="2">
    <location>
        <begin position="843"/>
        <end position="861"/>
    </location>
</feature>
<keyword evidence="2" id="KW-0472">Membrane</keyword>
<feature type="transmembrane region" description="Helical" evidence="2">
    <location>
        <begin position="709"/>
        <end position="731"/>
    </location>
</feature>
<dbReference type="PANTHER" id="PTHR35408:SF2">
    <property type="entry name" value="GLYCOSYLTRANSFERASE 2-LIKE DOMAIN-CONTAINING PROTEIN"/>
    <property type="match status" value="1"/>
</dbReference>
<dbReference type="InterPro" id="IPR057688">
    <property type="entry name" value="DUF7928"/>
</dbReference>
<proteinExistence type="predicted"/>
<feature type="domain" description="DUF7928" evidence="4">
    <location>
        <begin position="47"/>
        <end position="203"/>
    </location>
</feature>
<feature type="transmembrane region" description="Helical" evidence="2">
    <location>
        <begin position="300"/>
        <end position="320"/>
    </location>
</feature>